<protein>
    <recommendedName>
        <fullName evidence="4">ATPase</fullName>
    </recommendedName>
</protein>
<gene>
    <name evidence="2" type="ORF">D3M59_01740</name>
</gene>
<evidence type="ECO:0008006" key="4">
    <source>
        <dbReference type="Google" id="ProtNLM"/>
    </source>
</evidence>
<dbReference type="OrthoDB" id="9777715at2"/>
<evidence type="ECO:0000256" key="1">
    <source>
        <dbReference type="SAM" id="Phobius"/>
    </source>
</evidence>
<evidence type="ECO:0000313" key="3">
    <source>
        <dbReference type="Proteomes" id="UP000285023"/>
    </source>
</evidence>
<proteinExistence type="predicted"/>
<comment type="caution">
    <text evidence="2">The sequence shown here is derived from an EMBL/GenBank/DDBJ whole genome shotgun (WGS) entry which is preliminary data.</text>
</comment>
<reference evidence="2 3" key="1">
    <citation type="submission" date="2018-09" db="EMBL/GenBank/DDBJ databases">
        <title>Sphingomonas sp. DAC4.</title>
        <authorList>
            <person name="Seo T."/>
        </authorList>
    </citation>
    <scope>NUCLEOTIDE SEQUENCE [LARGE SCALE GENOMIC DNA]</scope>
    <source>
        <strain evidence="2 3">DAC4</strain>
    </source>
</reference>
<feature type="transmembrane region" description="Helical" evidence="1">
    <location>
        <begin position="57"/>
        <end position="78"/>
    </location>
</feature>
<name>A0A418Q1P9_9SPHN</name>
<dbReference type="Proteomes" id="UP000285023">
    <property type="component" value="Unassembled WGS sequence"/>
</dbReference>
<dbReference type="EMBL" id="QXTF01000001">
    <property type="protein sequence ID" value="RIX31754.1"/>
    <property type="molecule type" value="Genomic_DNA"/>
</dbReference>
<keyword evidence="3" id="KW-1185">Reference proteome</keyword>
<keyword evidence="1" id="KW-0812">Transmembrane</keyword>
<keyword evidence="1" id="KW-1133">Transmembrane helix</keyword>
<organism evidence="2 3">
    <name type="scientific">Sphingomonas edaphi</name>
    <dbReference type="NCBI Taxonomy" id="2315689"/>
    <lineage>
        <taxon>Bacteria</taxon>
        <taxon>Pseudomonadati</taxon>
        <taxon>Pseudomonadota</taxon>
        <taxon>Alphaproteobacteria</taxon>
        <taxon>Sphingomonadales</taxon>
        <taxon>Sphingomonadaceae</taxon>
        <taxon>Sphingomonas</taxon>
    </lineage>
</organism>
<evidence type="ECO:0000313" key="2">
    <source>
        <dbReference type="EMBL" id="RIX31754.1"/>
    </source>
</evidence>
<keyword evidence="1" id="KW-0472">Membrane</keyword>
<dbReference type="AlphaFoldDB" id="A0A418Q1P9"/>
<feature type="transmembrane region" description="Helical" evidence="1">
    <location>
        <begin position="90"/>
        <end position="112"/>
    </location>
</feature>
<sequence length="770" mass="81085">MSTSPQRASSDQAPAYGQDAYPQIDNGLLPNVGIFDQLSWSETRDENEVATAGGRAVLGWALGILALLWTAYTAWSAGRTLSAEPLSSPMVAQWIAILAGPLALMGLVWLMFGRTRRKEAEQFTRSVIAMRTEARSLQDILGALSQQIEQNHAALGVMAGDLIGLGDQAATRLGGITSELNAGSRTLAEHGAALDRAAEAARTDIGVLLADLPQAEDSARRMADTLREAGRSASEQAAGFEEQVGRLATQAQQADAVVHEASERLLAQLTHIESAGAAASLRVSDAGRETGAMVDAILARSAEALAEIRGGIDAQAAAVAALVAQSQAGIGRAGIDASELLGERLVAAGSALDGLSARIAEQERASHRLIADLDSGLAALDERFLDLARSGDERAGHVQTALTRLRSELESLSAAANSHDSSIDSLAERTERLRTGVDELGLVLQGQMAATLGEAEAGAARLLASAEAARPHVDSMRDAAVEAANRIEAGASNVDAQQERLAGLMTSVDLGVSQAEQRLSELSAAIAAAGEEAGRLSNDTGPALVAALVQVREAASHAAERAREAIAKVIPDSAGELGLATRAALEAAVREGVEAKLVELDAVATKAVETAREASDRLTAQMLSIGQSAAALEAHIERSREAQRNDSGEEFARRVSLLMDSMNSASIDVQKILSDEVDEKAWNNYLKGNRGVFTRRAVRLLDGAETKAIASQYDEDPEFQGSVNRYVHDFEAMLRRVLAERDGGMIAVTLMSSDMGKLYAALAQAIERRR</sequence>
<dbReference type="RefSeq" id="WP_147416674.1">
    <property type="nucleotide sequence ID" value="NZ_QXTF01000001.1"/>
</dbReference>
<accession>A0A418Q1P9</accession>